<sequence length="178" mass="19661">MSDLQKRLQAGASNMAQANNLLAEAYAAIGGLESDNAGLKTGYEAYERVNAELRAECEALRKYGEEFASLAERRREQIEALRNTQSFSDAFYEVSGLLGVTGARPEAPLVVFRQEVVPALQAVIRNSRRYEWLKPNATIMLKKTIGYNTSIGFVNTIYPSAMEMDAALDVAMNPEDSQ</sequence>
<gene>
    <name evidence="1" type="primary">smc</name>
    <name evidence="1" type="ORF">Orisa03_00064</name>
</gene>
<accession>A0AAU6W3I8</accession>
<proteinExistence type="predicted"/>
<evidence type="ECO:0000313" key="1">
    <source>
        <dbReference type="EMBL" id="XAI70797.1"/>
    </source>
</evidence>
<protein>
    <submittedName>
        <fullName evidence="1">Chromosome partition protein Smc</fullName>
    </submittedName>
</protein>
<dbReference type="EMBL" id="PP179327">
    <property type="protein sequence ID" value="XAI70797.1"/>
    <property type="molecule type" value="Genomic_DNA"/>
</dbReference>
<organism evidence="1">
    <name type="scientific">Pseudomonas phage Orisa03</name>
    <dbReference type="NCBI Taxonomy" id="3138542"/>
    <lineage>
        <taxon>Viruses</taxon>
    </lineage>
</organism>
<reference evidence="1" key="1">
    <citation type="journal article" date="2024" name="J. Gen. Virol.">
        <title>Novel phages of Pseudomonas syringae unveil numerous potential auxiliary metabolic genes.</title>
        <authorList>
            <person name="Feltin C."/>
            <person name="Garneau J.R."/>
            <person name="Morris C.E."/>
            <person name="Berard A."/>
            <person name="Torres-Barcelo C."/>
        </authorList>
    </citation>
    <scope>NUCLEOTIDE SEQUENCE</scope>
</reference>
<name>A0AAU6W3I8_9VIRU</name>